<evidence type="ECO:0000259" key="1">
    <source>
        <dbReference type="Pfam" id="PF07969"/>
    </source>
</evidence>
<dbReference type="SUPFAM" id="SSF51338">
    <property type="entry name" value="Composite domain of metallo-dependent hydrolases"/>
    <property type="match status" value="1"/>
</dbReference>
<dbReference type="EMBL" id="JBAWKC010000001">
    <property type="protein sequence ID" value="MFH6768170.1"/>
    <property type="molecule type" value="Genomic_DNA"/>
</dbReference>
<dbReference type="Pfam" id="PF07969">
    <property type="entry name" value="Amidohydro_3"/>
    <property type="match status" value="1"/>
</dbReference>
<evidence type="ECO:0000313" key="3">
    <source>
        <dbReference type="Proteomes" id="UP001610104"/>
    </source>
</evidence>
<comment type="caution">
    <text evidence="2">The sequence shown here is derived from an EMBL/GenBank/DDBJ whole genome shotgun (WGS) entry which is preliminary data.</text>
</comment>
<keyword evidence="3" id="KW-1185">Reference proteome</keyword>
<dbReference type="Gene3D" id="2.30.40.10">
    <property type="entry name" value="Urease, subunit C, domain 1"/>
    <property type="match status" value="1"/>
</dbReference>
<proteinExistence type="predicted"/>
<dbReference type="InterPro" id="IPR011059">
    <property type="entry name" value="Metal-dep_hydrolase_composite"/>
</dbReference>
<dbReference type="GO" id="GO:0016787">
    <property type="term" value="F:hydrolase activity"/>
    <property type="evidence" value="ECO:0007669"/>
    <property type="project" value="UniProtKB-KW"/>
</dbReference>
<dbReference type="Gene3D" id="3.10.310.70">
    <property type="match status" value="1"/>
</dbReference>
<dbReference type="RefSeq" id="WP_395437417.1">
    <property type="nucleotide sequence ID" value="NZ_JBAWKC010000001.1"/>
</dbReference>
<dbReference type="PANTHER" id="PTHR22642">
    <property type="entry name" value="IMIDAZOLONEPROPIONASE"/>
    <property type="match status" value="1"/>
</dbReference>
<dbReference type="PANTHER" id="PTHR22642:SF2">
    <property type="entry name" value="PROTEIN LONG AFTER FAR-RED 3"/>
    <property type="match status" value="1"/>
</dbReference>
<dbReference type="InterPro" id="IPR033932">
    <property type="entry name" value="YtcJ-like"/>
</dbReference>
<dbReference type="InterPro" id="IPR032466">
    <property type="entry name" value="Metal_Hydrolase"/>
</dbReference>
<keyword evidence="2" id="KW-0378">Hydrolase</keyword>
<reference evidence="2 3" key="1">
    <citation type="submission" date="2024-02" db="EMBL/GenBank/DDBJ databases">
        <title>A Gaetbulibacter species isolated from tidal flats and genomic insights of their niches.</title>
        <authorList>
            <person name="Ye Y."/>
        </authorList>
    </citation>
    <scope>NUCLEOTIDE SEQUENCE [LARGE SCALE GENOMIC DNA]</scope>
    <source>
        <strain evidence="2 3">KEM-8</strain>
    </source>
</reference>
<dbReference type="Gene3D" id="3.20.20.140">
    <property type="entry name" value="Metal-dependent hydrolases"/>
    <property type="match status" value="1"/>
</dbReference>
<dbReference type="SUPFAM" id="SSF51556">
    <property type="entry name" value="Metallo-dependent hydrolases"/>
    <property type="match status" value="1"/>
</dbReference>
<protein>
    <submittedName>
        <fullName evidence="2">Amidohydrolase</fullName>
        <ecNumber evidence="2">3.5.-.-</ecNumber>
    </submittedName>
</protein>
<dbReference type="PROSITE" id="PS51257">
    <property type="entry name" value="PROKAR_LIPOPROTEIN"/>
    <property type="match status" value="1"/>
</dbReference>
<name>A0ABW7MNE2_9FLAO</name>
<feature type="domain" description="Amidohydrolase 3" evidence="1">
    <location>
        <begin position="69"/>
        <end position="544"/>
    </location>
</feature>
<gene>
    <name evidence="2" type="ORF">V8G56_05420</name>
</gene>
<organism evidence="2 3">
    <name type="scientific">Gaetbulibacter aquiaggeris</name>
    <dbReference type="NCBI Taxonomy" id="1735373"/>
    <lineage>
        <taxon>Bacteria</taxon>
        <taxon>Pseudomonadati</taxon>
        <taxon>Bacteroidota</taxon>
        <taxon>Flavobacteriia</taxon>
        <taxon>Flavobacteriales</taxon>
        <taxon>Flavobacteriaceae</taxon>
        <taxon>Gaetbulibacter</taxon>
    </lineage>
</organism>
<dbReference type="InterPro" id="IPR013108">
    <property type="entry name" value="Amidohydro_3"/>
</dbReference>
<dbReference type="EC" id="3.5.-.-" evidence="2"/>
<sequence>MKKYLLIFVVIAIVSCKKKIEVDSIYVNANVYTVNSNFEKAEAFAIKDGKFVEVGNAKDIQGKYFSKNVTDVDGQTIVPGFIDAHCHFLSLGQLQQRVNLVGTLSFEEVVNRVVEFQEKYNLPQIKGRGWDQNDWENKEMPSKTLLDNLFPDTPIALTRIDGHAVLCNQAALDLGKVTIDSKIDGGEVVIKNGELTGVLIDNAEQLIEKNWPKATSMELIDALLKAQDICLSNGLTSLSDAGPDIFTSPWIETINVIDSLQKSEDLKIRLYMMVPGTEQNLNYFLDKGIIKTNKLNVRSFKFYADGALGSRGALLRNPYHDNNHSFGLPVMSAEDIKSGAMRIANSEYQMNTHAIGDSANHAVLNIYKNVLEGKEGRRWRIEHAQVISPDDFELFSDIIPSVQPTHATSDMYWAEDRLGHDRIKGAYAFKDLLNKYGKVALGTDFPVEQVSPFLTFYAAVSRQDLKGYPKEGFQKENALTREETLKGMTIWAAYSNFEEHEKGSIEAGKFADFIILDKNIMEAPEDEIPNIKVINTVIDGQSVYGKDNLAK</sequence>
<accession>A0ABW7MNE2</accession>
<dbReference type="Proteomes" id="UP001610104">
    <property type="component" value="Unassembled WGS sequence"/>
</dbReference>
<evidence type="ECO:0000313" key="2">
    <source>
        <dbReference type="EMBL" id="MFH6768170.1"/>
    </source>
</evidence>
<dbReference type="CDD" id="cd01300">
    <property type="entry name" value="YtcJ_like"/>
    <property type="match status" value="1"/>
</dbReference>